<evidence type="ECO:0000313" key="3">
    <source>
        <dbReference type="Proteomes" id="UP000800035"/>
    </source>
</evidence>
<protein>
    <submittedName>
        <fullName evidence="2">Uncharacterized protein</fullName>
    </submittedName>
</protein>
<accession>A0A6A5UAI8</accession>
<keyword evidence="1" id="KW-0732">Signal</keyword>
<dbReference type="EMBL" id="ML976982">
    <property type="protein sequence ID" value="KAF1960959.1"/>
    <property type="molecule type" value="Genomic_DNA"/>
</dbReference>
<organism evidence="2 3">
    <name type="scientific">Byssothecium circinans</name>
    <dbReference type="NCBI Taxonomy" id="147558"/>
    <lineage>
        <taxon>Eukaryota</taxon>
        <taxon>Fungi</taxon>
        <taxon>Dikarya</taxon>
        <taxon>Ascomycota</taxon>
        <taxon>Pezizomycotina</taxon>
        <taxon>Dothideomycetes</taxon>
        <taxon>Pleosporomycetidae</taxon>
        <taxon>Pleosporales</taxon>
        <taxon>Massarineae</taxon>
        <taxon>Massarinaceae</taxon>
        <taxon>Byssothecium</taxon>
    </lineage>
</organism>
<keyword evidence="3" id="KW-1185">Reference proteome</keyword>
<reference evidence="2" key="1">
    <citation type="journal article" date="2020" name="Stud. Mycol.">
        <title>101 Dothideomycetes genomes: a test case for predicting lifestyles and emergence of pathogens.</title>
        <authorList>
            <person name="Haridas S."/>
            <person name="Albert R."/>
            <person name="Binder M."/>
            <person name="Bloem J."/>
            <person name="Labutti K."/>
            <person name="Salamov A."/>
            <person name="Andreopoulos B."/>
            <person name="Baker S."/>
            <person name="Barry K."/>
            <person name="Bills G."/>
            <person name="Bluhm B."/>
            <person name="Cannon C."/>
            <person name="Castanera R."/>
            <person name="Culley D."/>
            <person name="Daum C."/>
            <person name="Ezra D."/>
            <person name="Gonzalez J."/>
            <person name="Henrissat B."/>
            <person name="Kuo A."/>
            <person name="Liang C."/>
            <person name="Lipzen A."/>
            <person name="Lutzoni F."/>
            <person name="Magnuson J."/>
            <person name="Mondo S."/>
            <person name="Nolan M."/>
            <person name="Ohm R."/>
            <person name="Pangilinan J."/>
            <person name="Park H.-J."/>
            <person name="Ramirez L."/>
            <person name="Alfaro M."/>
            <person name="Sun H."/>
            <person name="Tritt A."/>
            <person name="Yoshinaga Y."/>
            <person name="Zwiers L.-H."/>
            <person name="Turgeon B."/>
            <person name="Goodwin S."/>
            <person name="Spatafora J."/>
            <person name="Crous P."/>
            <person name="Grigoriev I."/>
        </authorList>
    </citation>
    <scope>NUCLEOTIDE SEQUENCE</scope>
    <source>
        <strain evidence="2">CBS 675.92</strain>
    </source>
</reference>
<evidence type="ECO:0000256" key="1">
    <source>
        <dbReference type="SAM" id="SignalP"/>
    </source>
</evidence>
<gene>
    <name evidence="2" type="ORF">CC80DRAFT_544355</name>
</gene>
<dbReference type="AlphaFoldDB" id="A0A6A5UAI8"/>
<proteinExistence type="predicted"/>
<feature type="signal peptide" evidence="1">
    <location>
        <begin position="1"/>
        <end position="15"/>
    </location>
</feature>
<feature type="chain" id="PRO_5025665290" evidence="1">
    <location>
        <begin position="16"/>
        <end position="208"/>
    </location>
</feature>
<name>A0A6A5UAI8_9PLEO</name>
<evidence type="ECO:0000313" key="2">
    <source>
        <dbReference type="EMBL" id="KAF1960959.1"/>
    </source>
</evidence>
<sequence length="208" mass="22404">MNLLHLVFLIFTALASSPSVDSSGSSGTMHIPPYLLSSSPHKRRESLWSFDLQIIENCRCTSDQTCKASFTTDAAISNVTYPSGITLPVPFKCSDNIDDGGTVAIKFTGDIEGTVRAGPVTKMGSGTVHMEYESCKWEAGGKEPAQGDCARCVLRSDGSGAMNSYSAMNCGGTRLRTRTFDCYFTPTRGLKFKREASKFLPAVQGAED</sequence>
<dbReference type="Proteomes" id="UP000800035">
    <property type="component" value="Unassembled WGS sequence"/>
</dbReference>